<evidence type="ECO:0000313" key="3">
    <source>
        <dbReference type="Proteomes" id="UP000029085"/>
    </source>
</evidence>
<reference evidence="3" key="1">
    <citation type="submission" date="2013-08" db="EMBL/GenBank/DDBJ databases">
        <title>Genome sequencing of Arenimonas donghaensis.</title>
        <authorList>
            <person name="Chen F."/>
            <person name="Wang G."/>
        </authorList>
    </citation>
    <scope>NUCLEOTIDE SEQUENCE [LARGE SCALE GENOMIC DNA]</scope>
    <source>
        <strain evidence="3">HO3-R19</strain>
    </source>
</reference>
<feature type="domain" description="SnoaL-like" evidence="1">
    <location>
        <begin position="5"/>
        <end position="114"/>
    </location>
</feature>
<reference evidence="2 3" key="2">
    <citation type="journal article" date="2015" name="Stand. Genomic Sci.">
        <title>High quality draft genomic sequence of Arenimonas donghaensis DSM 18148(T).</title>
        <authorList>
            <person name="Chen F."/>
            <person name="Wang H."/>
            <person name="Cao Y."/>
            <person name="Li X."/>
            <person name="Wang G."/>
        </authorList>
    </citation>
    <scope>NUCLEOTIDE SEQUENCE [LARGE SCALE GENOMIC DNA]</scope>
    <source>
        <strain evidence="2 3">HO3-R19</strain>
    </source>
</reference>
<protein>
    <recommendedName>
        <fullName evidence="1">SnoaL-like domain-containing protein</fullName>
    </recommendedName>
</protein>
<evidence type="ECO:0000313" key="2">
    <source>
        <dbReference type="EMBL" id="KFL37908.1"/>
    </source>
</evidence>
<gene>
    <name evidence="2" type="ORF">N788_01685</name>
</gene>
<evidence type="ECO:0000259" key="1">
    <source>
        <dbReference type="Pfam" id="PF12680"/>
    </source>
</evidence>
<name>A0A087MM05_9GAMM</name>
<accession>A0A087MM05</accession>
<dbReference type="Proteomes" id="UP000029085">
    <property type="component" value="Unassembled WGS sequence"/>
</dbReference>
<dbReference type="InterPro" id="IPR037401">
    <property type="entry name" value="SnoaL-like"/>
</dbReference>
<proteinExistence type="predicted"/>
<dbReference type="STRING" id="1121014.N788_01685"/>
<dbReference type="EMBL" id="AVCJ01000001">
    <property type="protein sequence ID" value="KFL37908.1"/>
    <property type="molecule type" value="Genomic_DNA"/>
</dbReference>
<comment type="caution">
    <text evidence="2">The sequence shown here is derived from an EMBL/GenBank/DDBJ whole genome shotgun (WGS) entry which is preliminary data.</text>
</comment>
<dbReference type="Pfam" id="PF12680">
    <property type="entry name" value="SnoaL_2"/>
    <property type="match status" value="1"/>
</dbReference>
<sequence length="134" mass="15349">MRLAREFLERVWRAPADLDAIDQLMAEDYVITSAGTVVRGRENFKAWVRRFHGLLEAANNEVLEVFSDASGERVVSRWICRGRNRGIFGLPDDQRNIEFTGIAIWRVRDGRLAECWVERSGLEAYRAHLGTIAS</sequence>
<dbReference type="SUPFAM" id="SSF54427">
    <property type="entry name" value="NTF2-like"/>
    <property type="match status" value="1"/>
</dbReference>
<dbReference type="Gene3D" id="3.10.450.50">
    <property type="match status" value="1"/>
</dbReference>
<keyword evidence="3" id="KW-1185">Reference proteome</keyword>
<dbReference type="InterPro" id="IPR032710">
    <property type="entry name" value="NTF2-like_dom_sf"/>
</dbReference>
<dbReference type="AlphaFoldDB" id="A0A087MM05"/>
<organism evidence="2 3">
    <name type="scientific">Arenimonas donghaensis DSM 18148 = HO3-R19</name>
    <dbReference type="NCBI Taxonomy" id="1121014"/>
    <lineage>
        <taxon>Bacteria</taxon>
        <taxon>Pseudomonadati</taxon>
        <taxon>Pseudomonadota</taxon>
        <taxon>Gammaproteobacteria</taxon>
        <taxon>Lysobacterales</taxon>
        <taxon>Lysobacteraceae</taxon>
        <taxon>Arenimonas</taxon>
    </lineage>
</organism>